<feature type="region of interest" description="Disordered" evidence="1">
    <location>
        <begin position="35"/>
        <end position="93"/>
    </location>
</feature>
<evidence type="ECO:0000313" key="3">
    <source>
        <dbReference type="Proteomes" id="UP000187429"/>
    </source>
</evidence>
<dbReference type="AlphaFoldDB" id="A0A1R1XUV1"/>
<evidence type="ECO:0000313" key="2">
    <source>
        <dbReference type="EMBL" id="OMJ18394.1"/>
    </source>
</evidence>
<keyword evidence="3" id="KW-1185">Reference proteome</keyword>
<dbReference type="EMBL" id="LSSM01003290">
    <property type="protein sequence ID" value="OMJ18394.1"/>
    <property type="molecule type" value="Genomic_DNA"/>
</dbReference>
<feature type="compositionally biased region" description="Basic and acidic residues" evidence="1">
    <location>
        <begin position="83"/>
        <end position="93"/>
    </location>
</feature>
<gene>
    <name evidence="2" type="ORF">AYI69_g7041</name>
</gene>
<protein>
    <submittedName>
        <fullName evidence="2">Uncharacterized protein</fullName>
    </submittedName>
</protein>
<organism evidence="2 3">
    <name type="scientific">Smittium culicis</name>
    <dbReference type="NCBI Taxonomy" id="133412"/>
    <lineage>
        <taxon>Eukaryota</taxon>
        <taxon>Fungi</taxon>
        <taxon>Fungi incertae sedis</taxon>
        <taxon>Zoopagomycota</taxon>
        <taxon>Kickxellomycotina</taxon>
        <taxon>Harpellomycetes</taxon>
        <taxon>Harpellales</taxon>
        <taxon>Legeriomycetaceae</taxon>
        <taxon>Smittium</taxon>
    </lineage>
</organism>
<name>A0A1R1XUV1_9FUNG</name>
<sequence>MKLKFRPPQPKVTRRHQIFAQGGVVAERVVPVGSMADPSDLESENKGLQGESKGLGRFGEKAAAQIFSGRAGSIDTTPATQQVEDKTRGLPDP</sequence>
<reference evidence="3" key="1">
    <citation type="submission" date="2017-01" db="EMBL/GenBank/DDBJ databases">
        <authorList>
            <person name="Wang Y."/>
            <person name="White M."/>
            <person name="Kvist S."/>
            <person name="Moncalvo J.-M."/>
        </authorList>
    </citation>
    <scope>NUCLEOTIDE SEQUENCE [LARGE SCALE GENOMIC DNA]</scope>
    <source>
        <strain evidence="3">ID-206-W2</strain>
    </source>
</reference>
<proteinExistence type="predicted"/>
<dbReference type="Proteomes" id="UP000187429">
    <property type="component" value="Unassembled WGS sequence"/>
</dbReference>
<accession>A0A1R1XUV1</accession>
<comment type="caution">
    <text evidence="2">The sequence shown here is derived from an EMBL/GenBank/DDBJ whole genome shotgun (WGS) entry which is preliminary data.</text>
</comment>
<evidence type="ECO:0000256" key="1">
    <source>
        <dbReference type="SAM" id="MobiDB-lite"/>
    </source>
</evidence>